<protein>
    <submittedName>
        <fullName evidence="6">ABC-type sugar transport system substrate-binding protein</fullName>
    </submittedName>
</protein>
<evidence type="ECO:0000256" key="4">
    <source>
        <dbReference type="SAM" id="SignalP"/>
    </source>
</evidence>
<dbReference type="CDD" id="cd01536">
    <property type="entry name" value="PBP1_ABC_sugar_binding-like"/>
    <property type="match status" value="1"/>
</dbReference>
<accession>A0ABU0FC48</accession>
<dbReference type="InterPro" id="IPR025997">
    <property type="entry name" value="SBP_2_dom"/>
</dbReference>
<keyword evidence="3 4" id="KW-0732">Signal</keyword>
<evidence type="ECO:0000313" key="6">
    <source>
        <dbReference type="EMBL" id="MDQ0392121.1"/>
    </source>
</evidence>
<dbReference type="PROSITE" id="PS51318">
    <property type="entry name" value="TAT"/>
    <property type="match status" value="1"/>
</dbReference>
<dbReference type="EMBL" id="JAUSVK010000001">
    <property type="protein sequence ID" value="MDQ0392121.1"/>
    <property type="molecule type" value="Genomic_DNA"/>
</dbReference>
<dbReference type="InterPro" id="IPR028082">
    <property type="entry name" value="Peripla_BP_I"/>
</dbReference>
<dbReference type="Proteomes" id="UP001237448">
    <property type="component" value="Unassembled WGS sequence"/>
</dbReference>
<feature type="chain" id="PRO_5047178647" evidence="4">
    <location>
        <begin position="36"/>
        <end position="364"/>
    </location>
</feature>
<dbReference type="InterPro" id="IPR006311">
    <property type="entry name" value="TAT_signal"/>
</dbReference>
<keyword evidence="6" id="KW-0813">Transport</keyword>
<evidence type="ECO:0000256" key="3">
    <source>
        <dbReference type="ARBA" id="ARBA00022729"/>
    </source>
</evidence>
<proteinExistence type="inferred from homology"/>
<comment type="caution">
    <text evidence="6">The sequence shown here is derived from an EMBL/GenBank/DDBJ whole genome shotgun (WGS) entry which is preliminary data.</text>
</comment>
<name>A0ABU0FC48_9HYPH</name>
<evidence type="ECO:0000256" key="1">
    <source>
        <dbReference type="ARBA" id="ARBA00004196"/>
    </source>
</evidence>
<dbReference type="Pfam" id="PF13407">
    <property type="entry name" value="Peripla_BP_4"/>
    <property type="match status" value="1"/>
</dbReference>
<reference evidence="6 7" key="1">
    <citation type="submission" date="2023-07" db="EMBL/GenBank/DDBJ databases">
        <title>Genomic Encyclopedia of Type Strains, Phase IV (KMG-IV): sequencing the most valuable type-strain genomes for metagenomic binning, comparative biology and taxonomic classification.</title>
        <authorList>
            <person name="Goeker M."/>
        </authorList>
    </citation>
    <scope>NUCLEOTIDE SEQUENCE [LARGE SCALE GENOMIC DNA]</scope>
    <source>
        <strain evidence="6 7">DSM 5896</strain>
    </source>
</reference>
<feature type="signal peptide" evidence="4">
    <location>
        <begin position="1"/>
        <end position="35"/>
    </location>
</feature>
<keyword evidence="7" id="KW-1185">Reference proteome</keyword>
<evidence type="ECO:0000256" key="2">
    <source>
        <dbReference type="ARBA" id="ARBA00007639"/>
    </source>
</evidence>
<gene>
    <name evidence="6" type="ORF">J3R73_001913</name>
</gene>
<sequence length="364" mass="40078">MSTEFFRTSRRAFLKGAAALAAGTAVGSQASGASAASKPFVPYSNKSLDYYFFVAQEEAVKRAVEAQGWEFQAVNANFDNTRQLQQWQNLLLKNPAAIISDPIDSQAIASAIKRFNKKKIPVGIIDTPASDGGVAITVDFDNYQGGAMAAEQIIKLLTARHGSPKGSVLNAYGALQSVAWRLRKEGFEATMQKYPDIKLYSRPTEGMIDKMQSVTLATLAEVPDLDAVHAPSDTPSRGIVTALQQKGRWKKVGEDGHAIFVNIDGEPIAHQWIKDGYMDASVAQDPIAYAEITVEMLSKYAMKQQPVPTGPYENKKYYWERGVITDSLTGPSLIIPPFVINKDNVDDKRMWGNIAYNEWGLKYK</sequence>
<evidence type="ECO:0000259" key="5">
    <source>
        <dbReference type="Pfam" id="PF13407"/>
    </source>
</evidence>
<comment type="subcellular location">
    <subcellularLocation>
        <location evidence="1">Cell envelope</location>
    </subcellularLocation>
</comment>
<dbReference type="SUPFAM" id="SSF53822">
    <property type="entry name" value="Periplasmic binding protein-like I"/>
    <property type="match status" value="1"/>
</dbReference>
<feature type="domain" description="Periplasmic binding protein" evidence="5">
    <location>
        <begin position="43"/>
        <end position="303"/>
    </location>
</feature>
<comment type="similarity">
    <text evidence="2">Belongs to the bacterial solute-binding protein 2 family.</text>
</comment>
<dbReference type="RefSeq" id="WP_307425518.1">
    <property type="nucleotide sequence ID" value="NZ_JAUSVK010000001.1"/>
</dbReference>
<keyword evidence="6" id="KW-0762">Sugar transport</keyword>
<organism evidence="6 7">
    <name type="scientific">Labrys monachus</name>
    <dbReference type="NCBI Taxonomy" id="217067"/>
    <lineage>
        <taxon>Bacteria</taxon>
        <taxon>Pseudomonadati</taxon>
        <taxon>Pseudomonadota</taxon>
        <taxon>Alphaproteobacteria</taxon>
        <taxon>Hyphomicrobiales</taxon>
        <taxon>Xanthobacteraceae</taxon>
        <taxon>Labrys</taxon>
    </lineage>
</organism>
<dbReference type="PANTHER" id="PTHR46847:SF1">
    <property type="entry name" value="D-ALLOSE-BINDING PERIPLASMIC PROTEIN-RELATED"/>
    <property type="match status" value="1"/>
</dbReference>
<dbReference type="Gene3D" id="3.40.50.2300">
    <property type="match status" value="2"/>
</dbReference>
<evidence type="ECO:0000313" key="7">
    <source>
        <dbReference type="Proteomes" id="UP001237448"/>
    </source>
</evidence>
<dbReference type="PANTHER" id="PTHR46847">
    <property type="entry name" value="D-ALLOSE-BINDING PERIPLASMIC PROTEIN-RELATED"/>
    <property type="match status" value="1"/>
</dbReference>